<gene>
    <name evidence="2" type="ORF">RFI_29635</name>
</gene>
<sequence>MVTVSNILISTLVEQKIKRVISWEENIIEKNSVYKLSDEIPAFPISVLIVPFLLQQFIWIFSGALSDNHSHLIKSIFGSTFAIINICFIVAVIVAQQNKQNMFVFKEKFENEVNFYNLKINVKKYIILLNQFKIFFGRTIVLKKKI</sequence>
<evidence type="ECO:0000313" key="2">
    <source>
        <dbReference type="EMBL" id="ETO07755.1"/>
    </source>
</evidence>
<reference evidence="2 3" key="1">
    <citation type="journal article" date="2013" name="Curr. Biol.">
        <title>The Genome of the Foraminiferan Reticulomyxa filosa.</title>
        <authorList>
            <person name="Glockner G."/>
            <person name="Hulsmann N."/>
            <person name="Schleicher M."/>
            <person name="Noegel A.A."/>
            <person name="Eichinger L."/>
            <person name="Gallinger C."/>
            <person name="Pawlowski J."/>
            <person name="Sierra R."/>
            <person name="Euteneuer U."/>
            <person name="Pillet L."/>
            <person name="Moustafa A."/>
            <person name="Platzer M."/>
            <person name="Groth M."/>
            <person name="Szafranski K."/>
            <person name="Schliwa M."/>
        </authorList>
    </citation>
    <scope>NUCLEOTIDE SEQUENCE [LARGE SCALE GENOMIC DNA]</scope>
</reference>
<protein>
    <submittedName>
        <fullName evidence="2">Uncharacterized protein</fullName>
    </submittedName>
</protein>
<comment type="caution">
    <text evidence="2">The sequence shown here is derived from an EMBL/GenBank/DDBJ whole genome shotgun (WGS) entry which is preliminary data.</text>
</comment>
<dbReference type="Proteomes" id="UP000023152">
    <property type="component" value="Unassembled WGS sequence"/>
</dbReference>
<keyword evidence="1" id="KW-0472">Membrane</keyword>
<accession>X6M401</accession>
<feature type="transmembrane region" description="Helical" evidence="1">
    <location>
        <begin position="40"/>
        <end position="61"/>
    </location>
</feature>
<name>X6M401_RETFI</name>
<proteinExistence type="predicted"/>
<organism evidence="2 3">
    <name type="scientific">Reticulomyxa filosa</name>
    <dbReference type="NCBI Taxonomy" id="46433"/>
    <lineage>
        <taxon>Eukaryota</taxon>
        <taxon>Sar</taxon>
        <taxon>Rhizaria</taxon>
        <taxon>Retaria</taxon>
        <taxon>Foraminifera</taxon>
        <taxon>Monothalamids</taxon>
        <taxon>Reticulomyxidae</taxon>
        <taxon>Reticulomyxa</taxon>
    </lineage>
</organism>
<dbReference type="EMBL" id="ASPP01025783">
    <property type="protein sequence ID" value="ETO07755.1"/>
    <property type="molecule type" value="Genomic_DNA"/>
</dbReference>
<keyword evidence="1" id="KW-1133">Transmembrane helix</keyword>
<keyword evidence="3" id="KW-1185">Reference proteome</keyword>
<dbReference type="AlphaFoldDB" id="X6M401"/>
<evidence type="ECO:0000256" key="1">
    <source>
        <dbReference type="SAM" id="Phobius"/>
    </source>
</evidence>
<feature type="transmembrane region" description="Helical" evidence="1">
    <location>
        <begin position="73"/>
        <end position="95"/>
    </location>
</feature>
<keyword evidence="1" id="KW-0812">Transmembrane</keyword>
<evidence type="ECO:0000313" key="3">
    <source>
        <dbReference type="Proteomes" id="UP000023152"/>
    </source>
</evidence>